<dbReference type="Gene3D" id="3.40.710.10">
    <property type="entry name" value="DD-peptidase/beta-lactamase superfamily"/>
    <property type="match status" value="1"/>
</dbReference>
<comment type="caution">
    <text evidence="3">The sequence shown here is derived from an EMBL/GenBank/DDBJ whole genome shotgun (WGS) entry which is preliminary data.</text>
</comment>
<name>A0A432YPF0_9GAMM</name>
<evidence type="ECO:0000256" key="1">
    <source>
        <dbReference type="SAM" id="SignalP"/>
    </source>
</evidence>
<feature type="signal peptide" evidence="1">
    <location>
        <begin position="1"/>
        <end position="25"/>
    </location>
</feature>
<protein>
    <recommendedName>
        <fullName evidence="2">Beta-lactamase-related domain-containing protein</fullName>
    </recommendedName>
</protein>
<dbReference type="InterPro" id="IPR050491">
    <property type="entry name" value="AmpC-like"/>
</dbReference>
<evidence type="ECO:0000259" key="2">
    <source>
        <dbReference type="Pfam" id="PF00144"/>
    </source>
</evidence>
<sequence length="539" mass="58720">MKTMTQWVVGIFITVAALCHPTSYASQYDSELNGMWRGELEIQDGVSLTIGLSIKDGQLTLDSPNQGMFEHKPTEFSLSKNTVRFSDKSLSASYEGELNGGTLEGTFKQGKSFDLDMQKLTESDQARLKYEATYAGKLSVTDTSTLPLRVNVAVVHNGYIGTLDSPAQQSYGIPLTELIINDNKLSFGSPMLQASFSGELTEDGYTGTFTQGKDFPLTLKKLEDEDKQASTDTPELGEHGASVAVITPEKIEKKFYGDHDDNTLYEIGSVTKTMVGYLLAAASINENLDLNTPINKFWSKAPTEVTLKDLAVHHSGLPRLPENLFDKADQSDPYAHFDETMLESALANASVTEKAYEYSNFGYGVLAEALAKHSDTSFSDLLQARIFEPFGMTDSYVALNSDCKPESLTAGHNVLGEAVPHWHFKALAGAGAVVSTPNDMARYIKTLMEKTANSDKATTTLLTSRKTIEGCCQQALSWMISEDNSGKPYAWHNGQTAGFSSFVGFYLDGSKGVVVLNAQSVNVNSDALTLLTETSKNQN</sequence>
<dbReference type="PANTHER" id="PTHR46825">
    <property type="entry name" value="D-ALANYL-D-ALANINE-CARBOXYPEPTIDASE/ENDOPEPTIDASE AMPH"/>
    <property type="match status" value="1"/>
</dbReference>
<dbReference type="Pfam" id="PF00144">
    <property type="entry name" value="Beta-lactamase"/>
    <property type="match status" value="1"/>
</dbReference>
<gene>
    <name evidence="3" type="ORF">CWI73_09645</name>
</gene>
<dbReference type="InterPro" id="IPR012338">
    <property type="entry name" value="Beta-lactam/transpept-like"/>
</dbReference>
<evidence type="ECO:0000313" key="3">
    <source>
        <dbReference type="EMBL" id="RUO62725.1"/>
    </source>
</evidence>
<feature type="chain" id="PRO_5019174123" description="Beta-lactamase-related domain-containing protein" evidence="1">
    <location>
        <begin position="26"/>
        <end position="539"/>
    </location>
</feature>
<dbReference type="PANTHER" id="PTHR46825:SF9">
    <property type="entry name" value="BETA-LACTAMASE-RELATED DOMAIN-CONTAINING PROTEIN"/>
    <property type="match status" value="1"/>
</dbReference>
<feature type="domain" description="Beta-lactamase-related" evidence="2">
    <location>
        <begin position="237"/>
        <end position="519"/>
    </location>
</feature>
<dbReference type="EMBL" id="PIQA01000011">
    <property type="protein sequence ID" value="RUO62725.1"/>
    <property type="molecule type" value="Genomic_DNA"/>
</dbReference>
<dbReference type="AlphaFoldDB" id="A0A432YPF0"/>
<dbReference type="InterPro" id="IPR001466">
    <property type="entry name" value="Beta-lactam-related"/>
</dbReference>
<organism evidence="3 4">
    <name type="scientific">Idiomarina piscisalsi</name>
    <dbReference type="NCBI Taxonomy" id="1096243"/>
    <lineage>
        <taxon>Bacteria</taxon>
        <taxon>Pseudomonadati</taxon>
        <taxon>Pseudomonadota</taxon>
        <taxon>Gammaproteobacteria</taxon>
        <taxon>Alteromonadales</taxon>
        <taxon>Idiomarinaceae</taxon>
        <taxon>Idiomarina</taxon>
    </lineage>
</organism>
<accession>A0A432YPF0</accession>
<reference evidence="3 4" key="1">
    <citation type="journal article" date="2011" name="Front. Microbiol.">
        <title>Genomic signatures of strain selection and enhancement in Bacillus atrophaeus var. globigii, a historical biowarfare simulant.</title>
        <authorList>
            <person name="Gibbons H.S."/>
            <person name="Broomall S.M."/>
            <person name="McNew L.A."/>
            <person name="Daligault H."/>
            <person name="Chapman C."/>
            <person name="Bruce D."/>
            <person name="Karavis M."/>
            <person name="Krepps M."/>
            <person name="McGregor P.A."/>
            <person name="Hong C."/>
            <person name="Park K.H."/>
            <person name="Akmal A."/>
            <person name="Feldman A."/>
            <person name="Lin J.S."/>
            <person name="Chang W.E."/>
            <person name="Higgs B.W."/>
            <person name="Demirev P."/>
            <person name="Lindquist J."/>
            <person name="Liem A."/>
            <person name="Fochler E."/>
            <person name="Read T.D."/>
            <person name="Tapia R."/>
            <person name="Johnson S."/>
            <person name="Bishop-Lilly K.A."/>
            <person name="Detter C."/>
            <person name="Han C."/>
            <person name="Sozhamannan S."/>
            <person name="Rosenzweig C.N."/>
            <person name="Skowronski E.W."/>
        </authorList>
    </citation>
    <scope>NUCLEOTIDE SEQUENCE [LARGE SCALE GENOMIC DNA]</scope>
    <source>
        <strain evidence="3 4">TPS4-2</strain>
    </source>
</reference>
<keyword evidence="1" id="KW-0732">Signal</keyword>
<proteinExistence type="predicted"/>
<dbReference type="RefSeq" id="WP_126752593.1">
    <property type="nucleotide sequence ID" value="NZ_JBHUMT010000004.1"/>
</dbReference>
<dbReference type="Proteomes" id="UP000288361">
    <property type="component" value="Unassembled WGS sequence"/>
</dbReference>
<dbReference type="SUPFAM" id="SSF56601">
    <property type="entry name" value="beta-lactamase/transpeptidase-like"/>
    <property type="match status" value="1"/>
</dbReference>
<evidence type="ECO:0000313" key="4">
    <source>
        <dbReference type="Proteomes" id="UP000288361"/>
    </source>
</evidence>